<evidence type="ECO:0000313" key="13">
    <source>
        <dbReference type="Proteomes" id="UP000751190"/>
    </source>
</evidence>
<dbReference type="SUPFAM" id="SSF52374">
    <property type="entry name" value="Nucleotidylyl transferase"/>
    <property type="match status" value="1"/>
</dbReference>
<dbReference type="InterPro" id="IPR024909">
    <property type="entry name" value="Cys-tRNA/MSH_ligase"/>
</dbReference>
<evidence type="ECO:0000313" key="12">
    <source>
        <dbReference type="EMBL" id="KAG8468272.1"/>
    </source>
</evidence>
<dbReference type="InterPro" id="IPR009080">
    <property type="entry name" value="tRNAsynth_Ia_anticodon-bd"/>
</dbReference>
<evidence type="ECO:0000256" key="5">
    <source>
        <dbReference type="ARBA" id="ARBA00022741"/>
    </source>
</evidence>
<dbReference type="AlphaFoldDB" id="A0A8J5XTT2"/>
<feature type="domain" description="tRNA synthetases class I catalytic" evidence="11">
    <location>
        <begin position="74"/>
        <end position="493"/>
    </location>
</feature>
<dbReference type="GO" id="GO:0046872">
    <property type="term" value="F:metal ion binding"/>
    <property type="evidence" value="ECO:0007669"/>
    <property type="project" value="UniProtKB-KW"/>
</dbReference>
<dbReference type="EC" id="6.1.1.16" evidence="2"/>
<dbReference type="InterPro" id="IPR015803">
    <property type="entry name" value="Cys-tRNA-ligase"/>
</dbReference>
<dbReference type="GO" id="GO:0006423">
    <property type="term" value="P:cysteinyl-tRNA aminoacylation"/>
    <property type="evidence" value="ECO:0007669"/>
    <property type="project" value="InterPro"/>
</dbReference>
<dbReference type="CDD" id="cd00672">
    <property type="entry name" value="CysRS_core"/>
    <property type="match status" value="1"/>
</dbReference>
<dbReference type="PRINTS" id="PR00983">
    <property type="entry name" value="TRNASYNTHCYS"/>
</dbReference>
<gene>
    <name evidence="12" type="ORF">KFE25_013355</name>
</gene>
<keyword evidence="6" id="KW-0862">Zinc</keyword>
<evidence type="ECO:0000256" key="4">
    <source>
        <dbReference type="ARBA" id="ARBA00022723"/>
    </source>
</evidence>
<dbReference type="GO" id="GO:0005737">
    <property type="term" value="C:cytoplasm"/>
    <property type="evidence" value="ECO:0007669"/>
    <property type="project" value="TreeGrafter"/>
</dbReference>
<evidence type="ECO:0000259" key="11">
    <source>
        <dbReference type="Pfam" id="PF01406"/>
    </source>
</evidence>
<dbReference type="Proteomes" id="UP000751190">
    <property type="component" value="Unassembled WGS sequence"/>
</dbReference>
<name>A0A8J5XTT2_DIALT</name>
<evidence type="ECO:0000256" key="2">
    <source>
        <dbReference type="ARBA" id="ARBA00012832"/>
    </source>
</evidence>
<dbReference type="SUPFAM" id="SSF47323">
    <property type="entry name" value="Anticodon-binding domain of a subclass of class I aminoacyl-tRNA synthetases"/>
    <property type="match status" value="1"/>
</dbReference>
<dbReference type="GO" id="GO:0004817">
    <property type="term" value="F:cysteine-tRNA ligase activity"/>
    <property type="evidence" value="ECO:0007669"/>
    <property type="project" value="UniProtKB-EC"/>
</dbReference>
<dbReference type="NCBIfam" id="TIGR00435">
    <property type="entry name" value="cysS"/>
    <property type="match status" value="1"/>
</dbReference>
<protein>
    <recommendedName>
        <fullName evidence="2">cysteine--tRNA ligase</fullName>
        <ecNumber evidence="2">6.1.1.16</ecNumber>
    </recommendedName>
    <alternativeName>
        <fullName evidence="10">Cysteinyl-tRNA synthetase</fullName>
    </alternativeName>
</protein>
<evidence type="ECO:0000256" key="10">
    <source>
        <dbReference type="ARBA" id="ARBA00031499"/>
    </source>
</evidence>
<dbReference type="InterPro" id="IPR032678">
    <property type="entry name" value="tRNA-synt_1_cat_dom"/>
</dbReference>
<evidence type="ECO:0000256" key="7">
    <source>
        <dbReference type="ARBA" id="ARBA00022840"/>
    </source>
</evidence>
<keyword evidence="7" id="KW-0067">ATP-binding</keyword>
<keyword evidence="4" id="KW-0479">Metal-binding</keyword>
<accession>A0A8J5XTT2</accession>
<dbReference type="Gene3D" id="3.40.50.620">
    <property type="entry name" value="HUPs"/>
    <property type="match status" value="1"/>
</dbReference>
<keyword evidence="3" id="KW-0436">Ligase</keyword>
<dbReference type="OrthoDB" id="438179at2759"/>
<sequence>MLSAAELAAVYGVRAGTAEARASAADGAGDDVCHFCPPVRRGDQPAWHPPAPGGGAYVSGLRVHNSLTRSKELFVPAQGRRVRWYTCGPTVYDVAHMGHARAYLTFDILRRVLEEELGYEVEYQMNVTDIDDKIILRARRNKLVRDYRAEGRPIADVRADVDAAAAAFDAKLRAKLAQLEAPLPAGASPIEADERLELLQVQRLKLEQWAETEARIAVARAGADAAALIDSALEPLAEALDARLGDSVCDQAVFEEHARRYEADFFEDMAALGVRPPTILTRVTEYVPETVAFIESIIAKGLAYESNGSVYMDIGCLRGAGHDYRKLMPAGADAETTDAQMSEGEGALGGCSSEKRSRNDFALWKASRPGEPSWPSPWGGGRPGWHIECSVMGSATFGKNMDVHAGGADLKFPHHDNELAQSEAYHGCAQWVNYFWHAGHLHIKGLKMSKSLKNFVTIKQALGAHSARQIRLMFLLQPWDKPMQYSDQTIGEARATERKLRDFFGVVKALRRDAWLGRPTAPTPAERALAGKVAAFRRRAREALLDNFNTPQLMAHILALCADVGEHVRATAKEPQSGALVCSDAAVAVTRTLRVLGVAEQDEFGLPLAGGDEGGGGSREAHVTPYADAIVKLRDQLRAHAKASKDGALLALCDGVRDDALVALGVRVEDPTGGEANSSWRLDEPEALARELDERRERQRDKERASLAQALPTKKKELEKARLAAVPPALLFRSDKYAGKFSAFSEEGLPTLDAEGKELSNSARKSCEKEWRQHEAAHKAFLAKPEAYLADLTRAVESLEEQLARLGGAAGRGDSA</sequence>
<evidence type="ECO:0000256" key="8">
    <source>
        <dbReference type="ARBA" id="ARBA00022917"/>
    </source>
</evidence>
<evidence type="ECO:0000256" key="1">
    <source>
        <dbReference type="ARBA" id="ARBA00001947"/>
    </source>
</evidence>
<dbReference type="InterPro" id="IPR014729">
    <property type="entry name" value="Rossmann-like_a/b/a_fold"/>
</dbReference>
<organism evidence="12 13">
    <name type="scientific">Diacronema lutheri</name>
    <name type="common">Unicellular marine alga</name>
    <name type="synonym">Monochrysis lutheri</name>
    <dbReference type="NCBI Taxonomy" id="2081491"/>
    <lineage>
        <taxon>Eukaryota</taxon>
        <taxon>Haptista</taxon>
        <taxon>Haptophyta</taxon>
        <taxon>Pavlovophyceae</taxon>
        <taxon>Pavlovales</taxon>
        <taxon>Pavlovaceae</taxon>
        <taxon>Diacronema</taxon>
    </lineage>
</organism>
<evidence type="ECO:0000256" key="3">
    <source>
        <dbReference type="ARBA" id="ARBA00022598"/>
    </source>
</evidence>
<evidence type="ECO:0000256" key="9">
    <source>
        <dbReference type="ARBA" id="ARBA00023146"/>
    </source>
</evidence>
<dbReference type="PANTHER" id="PTHR10890">
    <property type="entry name" value="CYSTEINYL-TRNA SYNTHETASE"/>
    <property type="match status" value="1"/>
</dbReference>
<evidence type="ECO:0000256" key="6">
    <source>
        <dbReference type="ARBA" id="ARBA00022833"/>
    </source>
</evidence>
<dbReference type="PANTHER" id="PTHR10890:SF3">
    <property type="entry name" value="CYSTEINE--TRNA LIGASE, CYTOPLASMIC"/>
    <property type="match status" value="1"/>
</dbReference>
<dbReference type="GO" id="GO:0005524">
    <property type="term" value="F:ATP binding"/>
    <property type="evidence" value="ECO:0007669"/>
    <property type="project" value="UniProtKB-KW"/>
</dbReference>
<reference evidence="12" key="1">
    <citation type="submission" date="2021-05" db="EMBL/GenBank/DDBJ databases">
        <title>The genome of the haptophyte Pavlova lutheri (Diacronema luteri, Pavlovales) - a model for lipid biosynthesis in eukaryotic algae.</title>
        <authorList>
            <person name="Hulatt C.J."/>
            <person name="Posewitz M.C."/>
        </authorList>
    </citation>
    <scope>NUCLEOTIDE SEQUENCE</scope>
    <source>
        <strain evidence="12">NIVA-4/92</strain>
    </source>
</reference>
<dbReference type="Gene3D" id="1.20.120.1910">
    <property type="entry name" value="Cysteine-tRNA ligase, C-terminal anti-codon recognition domain"/>
    <property type="match status" value="1"/>
</dbReference>
<dbReference type="HAMAP" id="MF_00041">
    <property type="entry name" value="Cys_tRNA_synth"/>
    <property type="match status" value="1"/>
</dbReference>
<comment type="cofactor">
    <cofactor evidence="1">
        <name>Zn(2+)</name>
        <dbReference type="ChEBI" id="CHEBI:29105"/>
    </cofactor>
</comment>
<proteinExistence type="inferred from homology"/>
<keyword evidence="13" id="KW-1185">Reference proteome</keyword>
<comment type="caution">
    <text evidence="12">The sequence shown here is derived from an EMBL/GenBank/DDBJ whole genome shotgun (WGS) entry which is preliminary data.</text>
</comment>
<keyword evidence="9" id="KW-0030">Aminoacyl-tRNA synthetase</keyword>
<keyword evidence="8" id="KW-0648">Protein biosynthesis</keyword>
<dbReference type="EMBL" id="JAGTXO010000004">
    <property type="protein sequence ID" value="KAG8468272.1"/>
    <property type="molecule type" value="Genomic_DNA"/>
</dbReference>
<dbReference type="OMA" id="FHNDMKS"/>
<keyword evidence="5" id="KW-0547">Nucleotide-binding</keyword>
<dbReference type="Pfam" id="PF01406">
    <property type="entry name" value="tRNA-synt_1e"/>
    <property type="match status" value="1"/>
</dbReference>